<dbReference type="Pfam" id="PF01138">
    <property type="entry name" value="RNase_PH"/>
    <property type="match status" value="1"/>
</dbReference>
<evidence type="ECO:0000256" key="8">
    <source>
        <dbReference type="ARBA" id="ARBA00032660"/>
    </source>
</evidence>
<dbReference type="GO" id="GO:0034475">
    <property type="term" value="P:U4 snRNA 3'-end processing"/>
    <property type="evidence" value="ECO:0007669"/>
    <property type="project" value="TreeGrafter"/>
</dbReference>
<evidence type="ECO:0000256" key="4">
    <source>
        <dbReference type="ARBA" id="ARBA00019572"/>
    </source>
</evidence>
<evidence type="ECO:0000259" key="10">
    <source>
        <dbReference type="Pfam" id="PF01138"/>
    </source>
</evidence>
<dbReference type="STRING" id="42156.A0A3P6TFX0"/>
<dbReference type="OrthoDB" id="10264038at2759"/>
<dbReference type="EMBL" id="UYRX01000437">
    <property type="protein sequence ID" value="VDK82219.1"/>
    <property type="molecule type" value="Genomic_DNA"/>
</dbReference>
<dbReference type="PANTHER" id="PTHR11097">
    <property type="entry name" value="EXOSOME COMPLEX EXONUCLEASE RIBOSOMAL RNA PROCESSING PROTEIN"/>
    <property type="match status" value="1"/>
</dbReference>
<dbReference type="InterPro" id="IPR015847">
    <property type="entry name" value="ExoRNase_PH_dom2"/>
</dbReference>
<keyword evidence="5" id="KW-0963">Cytoplasm</keyword>
<dbReference type="Proteomes" id="UP000277928">
    <property type="component" value="Unassembled WGS sequence"/>
</dbReference>
<feature type="region of interest" description="Disordered" evidence="9">
    <location>
        <begin position="419"/>
        <end position="443"/>
    </location>
</feature>
<dbReference type="InterPro" id="IPR027408">
    <property type="entry name" value="PNPase/RNase_PH_dom_sf"/>
</dbReference>
<proteinExistence type="inferred from homology"/>
<dbReference type="SUPFAM" id="SSF54211">
    <property type="entry name" value="Ribosomal protein S5 domain 2-like"/>
    <property type="match status" value="1"/>
</dbReference>
<dbReference type="AlphaFoldDB" id="A0A3P6TFX0"/>
<dbReference type="OMA" id="SLNIYHM"/>
<evidence type="ECO:0000256" key="7">
    <source>
        <dbReference type="ARBA" id="ARBA00023242"/>
    </source>
</evidence>
<dbReference type="GO" id="GO:0016075">
    <property type="term" value="P:rRNA catabolic process"/>
    <property type="evidence" value="ECO:0007669"/>
    <property type="project" value="TreeGrafter"/>
</dbReference>
<evidence type="ECO:0000313" key="13">
    <source>
        <dbReference type="Proteomes" id="UP000277928"/>
    </source>
</evidence>
<evidence type="ECO:0000259" key="11">
    <source>
        <dbReference type="Pfam" id="PF03725"/>
    </source>
</evidence>
<dbReference type="GO" id="GO:0034476">
    <property type="term" value="P:U5 snRNA 3'-end processing"/>
    <property type="evidence" value="ECO:0007669"/>
    <property type="project" value="TreeGrafter"/>
</dbReference>
<gene>
    <name evidence="12" type="ORF">NLS_LOCUS5650</name>
</gene>
<comment type="similarity">
    <text evidence="3">Belongs to the RNase PH family.</text>
</comment>
<name>A0A3P6TFX0_LITSI</name>
<dbReference type="Gene3D" id="3.30.230.70">
    <property type="entry name" value="GHMP Kinase, N-terminal domain"/>
    <property type="match status" value="1"/>
</dbReference>
<dbReference type="InterPro" id="IPR036345">
    <property type="entry name" value="ExoRNase_PH_dom2_sf"/>
</dbReference>
<protein>
    <recommendedName>
        <fullName evidence="4">Exosome complex component RRP45</fullName>
    </recommendedName>
    <alternativeName>
        <fullName evidence="8">Exosome component 9</fullName>
    </alternativeName>
</protein>
<evidence type="ECO:0000256" key="2">
    <source>
        <dbReference type="ARBA" id="ARBA00004496"/>
    </source>
</evidence>
<reference evidence="12 13" key="1">
    <citation type="submission" date="2018-08" db="EMBL/GenBank/DDBJ databases">
        <authorList>
            <person name="Laetsch R D."/>
            <person name="Stevens L."/>
            <person name="Kumar S."/>
            <person name="Blaxter L. M."/>
        </authorList>
    </citation>
    <scope>NUCLEOTIDE SEQUENCE [LARGE SCALE GENOMIC DNA]</scope>
</reference>
<dbReference type="GO" id="GO:0071035">
    <property type="term" value="P:nuclear polyadenylation-dependent rRNA catabolic process"/>
    <property type="evidence" value="ECO:0007669"/>
    <property type="project" value="TreeGrafter"/>
</dbReference>
<dbReference type="Pfam" id="PF03725">
    <property type="entry name" value="RNase_PH_C"/>
    <property type="match status" value="1"/>
</dbReference>
<dbReference type="GO" id="GO:0071028">
    <property type="term" value="P:nuclear mRNA surveillance"/>
    <property type="evidence" value="ECO:0007669"/>
    <property type="project" value="TreeGrafter"/>
</dbReference>
<dbReference type="GO" id="GO:0000176">
    <property type="term" value="C:nuclear exosome (RNase complex)"/>
    <property type="evidence" value="ECO:0007669"/>
    <property type="project" value="TreeGrafter"/>
</dbReference>
<organism evidence="12 13">
    <name type="scientific">Litomosoides sigmodontis</name>
    <name type="common">Filarial nematode worm</name>
    <dbReference type="NCBI Taxonomy" id="42156"/>
    <lineage>
        <taxon>Eukaryota</taxon>
        <taxon>Metazoa</taxon>
        <taxon>Ecdysozoa</taxon>
        <taxon>Nematoda</taxon>
        <taxon>Chromadorea</taxon>
        <taxon>Rhabditida</taxon>
        <taxon>Spirurina</taxon>
        <taxon>Spiruromorpha</taxon>
        <taxon>Filarioidea</taxon>
        <taxon>Onchocercidae</taxon>
        <taxon>Litomosoides</taxon>
    </lineage>
</organism>
<evidence type="ECO:0000256" key="1">
    <source>
        <dbReference type="ARBA" id="ARBA00004123"/>
    </source>
</evidence>
<dbReference type="InterPro" id="IPR033100">
    <property type="entry name" value="Rrp45"/>
</dbReference>
<feature type="compositionally biased region" description="Basic and acidic residues" evidence="9">
    <location>
        <begin position="424"/>
        <end position="437"/>
    </location>
</feature>
<keyword evidence="7" id="KW-0539">Nucleus</keyword>
<evidence type="ECO:0000256" key="5">
    <source>
        <dbReference type="ARBA" id="ARBA00022490"/>
    </source>
</evidence>
<dbReference type="GO" id="GO:0034473">
    <property type="term" value="P:U1 snRNA 3'-end processing"/>
    <property type="evidence" value="ECO:0007669"/>
    <property type="project" value="TreeGrafter"/>
</dbReference>
<dbReference type="GO" id="GO:0035925">
    <property type="term" value="F:mRNA 3'-UTR AU-rich region binding"/>
    <property type="evidence" value="ECO:0007669"/>
    <property type="project" value="TreeGrafter"/>
</dbReference>
<comment type="subcellular location">
    <subcellularLocation>
        <location evidence="2">Cytoplasm</location>
    </subcellularLocation>
    <subcellularLocation>
        <location evidence="1">Nucleus</location>
    </subcellularLocation>
</comment>
<dbReference type="InterPro" id="IPR050590">
    <property type="entry name" value="Exosome_comp_Rrp42_subfam"/>
</dbReference>
<dbReference type="PANTHER" id="PTHR11097:SF14">
    <property type="entry name" value="EXOSOME COMPLEX COMPONENT RRP45"/>
    <property type="match status" value="1"/>
</dbReference>
<dbReference type="GO" id="GO:0000467">
    <property type="term" value="P:exonucleolytic trimming to generate mature 3'-end of 5.8S rRNA from tricistronic rRNA transcript (SSU-rRNA, 5.8S rRNA, LSU-rRNA)"/>
    <property type="evidence" value="ECO:0007669"/>
    <property type="project" value="TreeGrafter"/>
</dbReference>
<dbReference type="GO" id="GO:0071038">
    <property type="term" value="P:TRAMP-dependent tRNA surveillance pathway"/>
    <property type="evidence" value="ECO:0007669"/>
    <property type="project" value="TreeGrafter"/>
</dbReference>
<keyword evidence="6" id="KW-0694">RNA-binding</keyword>
<dbReference type="SUPFAM" id="SSF55666">
    <property type="entry name" value="Ribonuclease PH domain 2-like"/>
    <property type="match status" value="1"/>
</dbReference>
<evidence type="ECO:0000313" key="12">
    <source>
        <dbReference type="EMBL" id="VDK82219.1"/>
    </source>
</evidence>
<dbReference type="InterPro" id="IPR020568">
    <property type="entry name" value="Ribosomal_Su5_D2-typ_SF"/>
</dbReference>
<feature type="domain" description="Exoribonuclease phosphorolytic" evidence="10">
    <location>
        <begin position="95"/>
        <end position="227"/>
    </location>
</feature>
<dbReference type="GO" id="GO:0000177">
    <property type="term" value="C:cytoplasmic exosome (RNase complex)"/>
    <property type="evidence" value="ECO:0007669"/>
    <property type="project" value="TreeGrafter"/>
</dbReference>
<evidence type="ECO:0000256" key="3">
    <source>
        <dbReference type="ARBA" id="ARBA00006678"/>
    </source>
</evidence>
<evidence type="ECO:0000256" key="9">
    <source>
        <dbReference type="SAM" id="MobiDB-lite"/>
    </source>
</evidence>
<feature type="domain" description="Exoribonuclease phosphorolytic" evidence="11">
    <location>
        <begin position="253"/>
        <end position="319"/>
    </location>
</feature>
<sequence>MLFYDHSIKVMMSWKLSDVLTVCWLLQVRYIEVSFCPQKKESLVLDMKLTLCCQLCGDECDVTISGLFAIGAKKVKMKISGILPNRRLDGRKCDEFREVKVIVGSELGSCLVMLGETKVSAQVSCVLMEPSTTRGNMGMVDVQVNMSPMASPDYEDGRLGSKGLELMRILELLYRNCGVVDLESLCLRAFKQVWQIRIDVHVLASDGSLVDCACIASLTALAHFRRPDVSVLPDSIIIHGNDEKIPISLNIYHMPICVTFGITSDGQDIIDPTEKEEQCLRGSLIVATNKRHEICALHQSGNFLLNEQLIVHCVDRAIQRAVDVSELINSVIADDNLKRSNRQQINGFSELIKLNVLTSHQCEPNELIAPAVKTDALESIPGIKQIITVSDNQPPIDSNSEVVRQINDEDVKLMEQVQSITSLDESKGKGQEHKNPPDLEEVDELLQGIEEEYGLRG</sequence>
<evidence type="ECO:0000256" key="6">
    <source>
        <dbReference type="ARBA" id="ARBA00022884"/>
    </source>
</evidence>
<accession>A0A3P6TFX0</accession>
<keyword evidence="13" id="KW-1185">Reference proteome</keyword>
<dbReference type="InterPro" id="IPR001247">
    <property type="entry name" value="ExoRNase_PH_dom1"/>
</dbReference>
<dbReference type="CDD" id="cd11368">
    <property type="entry name" value="RNase_PH_RRP45"/>
    <property type="match status" value="1"/>
</dbReference>